<dbReference type="GeneID" id="80020334"/>
<evidence type="ECO:0000313" key="3">
    <source>
        <dbReference type="Proteomes" id="UP000595090"/>
    </source>
</evidence>
<feature type="region of interest" description="Disordered" evidence="1">
    <location>
        <begin position="1"/>
        <end position="59"/>
    </location>
</feature>
<sequence>MSNKKNTVKAAKAQIAKDTKKNPTPPATSTQGSLADRHVRHHTPEILYGNEDVPATEQP</sequence>
<name>A0A7T0Q4F9_9CAUD</name>
<keyword evidence="3" id="KW-1185">Reference proteome</keyword>
<evidence type="ECO:0000256" key="1">
    <source>
        <dbReference type="SAM" id="MobiDB-lite"/>
    </source>
</evidence>
<dbReference type="EMBL" id="MW291017">
    <property type="protein sequence ID" value="QPL14077.1"/>
    <property type="molecule type" value="Genomic_DNA"/>
</dbReference>
<dbReference type="Proteomes" id="UP000595090">
    <property type="component" value="Segment"/>
</dbReference>
<dbReference type="RefSeq" id="YP_010755664.1">
    <property type="nucleotide sequence ID" value="NC_073473.1"/>
</dbReference>
<gene>
    <name evidence="2" type="primary">48</name>
    <name evidence="2" type="ORF">SEA_TURKISHDELIGHT_48</name>
</gene>
<organism evidence="2 3">
    <name type="scientific">Streptomyces phage TurkishDelight</name>
    <dbReference type="NCBI Taxonomy" id="2793708"/>
    <lineage>
        <taxon>Viruses</taxon>
        <taxon>Duplodnaviria</taxon>
        <taxon>Heunggongvirae</taxon>
        <taxon>Uroviricota</taxon>
        <taxon>Caudoviricetes</taxon>
        <taxon>Dolmabahcevirus</taxon>
        <taxon>Dolmabahcevirus turkishdelight</taxon>
    </lineage>
</organism>
<accession>A0A7T0Q4F9</accession>
<protein>
    <submittedName>
        <fullName evidence="2">Uncharacterized protein</fullName>
    </submittedName>
</protein>
<proteinExistence type="predicted"/>
<reference evidence="2 3" key="1">
    <citation type="submission" date="2020-11" db="EMBL/GenBank/DDBJ databases">
        <authorList>
            <person name="Asamoah-Frimpong E.A."/>
            <person name="Attaran A."/>
            <person name="Berhane B."/>
            <person name="Boone B.K."/>
            <person name="Cesta G."/>
            <person name="Chorbajian C."/>
            <person name="Cowan J.T."/>
            <person name="Datu D.V."/>
            <person name="Der L."/>
            <person name="Egbunine A.O."/>
            <person name="Giampietro H."/>
            <person name="Gunnison R.P."/>
            <person name="Joseph M.A."/>
            <person name="Kiewe T."/>
            <person name="Oboh E.C."/>
            <person name="O'Neill K."/>
            <person name="Oxlaj J.A."/>
            <person name="Patel A.K."/>
            <person name="Saqaf K."/>
            <person name="Vuong K."/>
            <person name="Walker C."/>
            <person name="Wikina T."/>
            <person name="Yan T."/>
            <person name="Avazpour P."/>
            <person name="Kim F.M."/>
            <person name="Mason K.J."/>
            <person name="Nguyen D.A."/>
            <person name="Pettit S.M."/>
            <person name="Zhou O.J."/>
            <person name="Brissett D.L."/>
            <person name="Gualtieri C."/>
            <person name="Hufford T.M."/>
            <person name="Ko J.M."/>
            <person name="Novak J.K."/>
            <person name="Smith Z.M."/>
            <person name="Erill I."/>
            <person name="Caruso S.M."/>
            <person name="Garlena R.A."/>
            <person name="Russell D.A."/>
            <person name="Pope W.H."/>
            <person name="Jacobs-Sera D."/>
            <person name="Hatfull G.F."/>
        </authorList>
    </citation>
    <scope>NUCLEOTIDE SEQUENCE [LARGE SCALE GENOMIC DNA]</scope>
</reference>
<dbReference type="KEGG" id="vg:80020334"/>
<evidence type="ECO:0000313" key="2">
    <source>
        <dbReference type="EMBL" id="QPL14077.1"/>
    </source>
</evidence>